<name>A0A9W8JNM5_9AGAR</name>
<evidence type="ECO:0000313" key="3">
    <source>
        <dbReference type="Proteomes" id="UP001140091"/>
    </source>
</evidence>
<protein>
    <submittedName>
        <fullName evidence="2">Uncharacterized protein</fullName>
    </submittedName>
</protein>
<keyword evidence="3" id="KW-1185">Reference proteome</keyword>
<feature type="chain" id="PRO_5040908107" evidence="1">
    <location>
        <begin position="25"/>
        <end position="188"/>
    </location>
</feature>
<dbReference type="AlphaFoldDB" id="A0A9W8JNM5"/>
<feature type="signal peptide" evidence="1">
    <location>
        <begin position="1"/>
        <end position="24"/>
    </location>
</feature>
<evidence type="ECO:0000256" key="1">
    <source>
        <dbReference type="SAM" id="SignalP"/>
    </source>
</evidence>
<feature type="non-terminal residue" evidence="2">
    <location>
        <position position="1"/>
    </location>
</feature>
<evidence type="ECO:0000313" key="2">
    <source>
        <dbReference type="EMBL" id="KAJ2934090.1"/>
    </source>
</evidence>
<reference evidence="2" key="1">
    <citation type="submission" date="2022-06" db="EMBL/GenBank/DDBJ databases">
        <title>Genome Sequence of Candolleomyces eurysporus.</title>
        <authorList>
            <person name="Buettner E."/>
        </authorList>
    </citation>
    <scope>NUCLEOTIDE SEQUENCE</scope>
    <source>
        <strain evidence="2">VTCC 930004</strain>
    </source>
</reference>
<proteinExistence type="predicted"/>
<comment type="caution">
    <text evidence="2">The sequence shown here is derived from an EMBL/GenBank/DDBJ whole genome shotgun (WGS) entry which is preliminary data.</text>
</comment>
<organism evidence="2 3">
    <name type="scientific">Candolleomyces eurysporus</name>
    <dbReference type="NCBI Taxonomy" id="2828524"/>
    <lineage>
        <taxon>Eukaryota</taxon>
        <taxon>Fungi</taxon>
        <taxon>Dikarya</taxon>
        <taxon>Basidiomycota</taxon>
        <taxon>Agaricomycotina</taxon>
        <taxon>Agaricomycetes</taxon>
        <taxon>Agaricomycetidae</taxon>
        <taxon>Agaricales</taxon>
        <taxon>Agaricineae</taxon>
        <taxon>Psathyrellaceae</taxon>
        <taxon>Candolleomyces</taxon>
    </lineage>
</organism>
<dbReference type="Proteomes" id="UP001140091">
    <property type="component" value="Unassembled WGS sequence"/>
</dbReference>
<sequence length="188" mass="20352">MATLLQGIRRHLLPLLALGTLVTADKTFNIANGCPNAITIYVNGESRGSVAPGASIVNTVADNWTGFIYSNVNAPGGNTGAGTTKAGFVNQAGYYFIIKDQSNFNTGVSIVPSASAVRDLSQDTFTLSTHPFIYLSEQRVMHKGNLQFQVLRQHVHRAACIIPGTIGQRTRSTPFLMLFWVLHCEILS</sequence>
<accession>A0A9W8JNM5</accession>
<dbReference type="EMBL" id="JANBPK010000726">
    <property type="protein sequence ID" value="KAJ2934090.1"/>
    <property type="molecule type" value="Genomic_DNA"/>
</dbReference>
<keyword evidence="1" id="KW-0732">Signal</keyword>
<gene>
    <name evidence="2" type="ORF">H1R20_g3004</name>
</gene>
<dbReference type="OrthoDB" id="6770063at2759"/>